<sequence>MATGRTLLTTTFALTALTEHSRPAHASRIDLTSGGPFAAGHVPALIIPYKAIRRSGTRTLVTRNGRAPDVSGRFKRSLKSVKTTKVVTRNRLVRGPARRPLGPPTISPAWPSPRGLFFLKNEAQSLGQAGLGRVVRPVAQA</sequence>
<accession>A0A8S1HMU1</accession>
<keyword evidence="2" id="KW-1185">Reference proteome</keyword>
<evidence type="ECO:0000313" key="1">
    <source>
        <dbReference type="EMBL" id="CAD6196306.1"/>
    </source>
</evidence>
<name>A0A8S1HMU1_9PELO</name>
<gene>
    <name evidence="1" type="ORF">CAUJ_LOCUS12221</name>
</gene>
<organism evidence="1 2">
    <name type="scientific">Caenorhabditis auriculariae</name>
    <dbReference type="NCBI Taxonomy" id="2777116"/>
    <lineage>
        <taxon>Eukaryota</taxon>
        <taxon>Metazoa</taxon>
        <taxon>Ecdysozoa</taxon>
        <taxon>Nematoda</taxon>
        <taxon>Chromadorea</taxon>
        <taxon>Rhabditida</taxon>
        <taxon>Rhabditina</taxon>
        <taxon>Rhabditomorpha</taxon>
        <taxon>Rhabditoidea</taxon>
        <taxon>Rhabditidae</taxon>
        <taxon>Peloderinae</taxon>
        <taxon>Caenorhabditis</taxon>
    </lineage>
</organism>
<protein>
    <submittedName>
        <fullName evidence="1">Uncharacterized protein</fullName>
    </submittedName>
</protein>
<comment type="caution">
    <text evidence="1">The sequence shown here is derived from an EMBL/GenBank/DDBJ whole genome shotgun (WGS) entry which is preliminary data.</text>
</comment>
<evidence type="ECO:0000313" key="2">
    <source>
        <dbReference type="Proteomes" id="UP000835052"/>
    </source>
</evidence>
<dbReference type="Proteomes" id="UP000835052">
    <property type="component" value="Unassembled WGS sequence"/>
</dbReference>
<reference evidence="1" key="1">
    <citation type="submission" date="2020-10" db="EMBL/GenBank/DDBJ databases">
        <authorList>
            <person name="Kikuchi T."/>
        </authorList>
    </citation>
    <scope>NUCLEOTIDE SEQUENCE</scope>
    <source>
        <strain evidence="1">NKZ352</strain>
    </source>
</reference>
<dbReference type="AlphaFoldDB" id="A0A8S1HMU1"/>
<proteinExistence type="predicted"/>
<dbReference type="EMBL" id="CAJGYM010000070">
    <property type="protein sequence ID" value="CAD6196306.1"/>
    <property type="molecule type" value="Genomic_DNA"/>
</dbReference>